<dbReference type="KEGG" id="smo:SELMODRAFT_416212"/>
<reference evidence="5 6" key="1">
    <citation type="journal article" date="2011" name="Science">
        <title>The Selaginella genome identifies genetic changes associated with the evolution of vascular plants.</title>
        <authorList>
            <person name="Banks J.A."/>
            <person name="Nishiyama T."/>
            <person name="Hasebe M."/>
            <person name="Bowman J.L."/>
            <person name="Gribskov M."/>
            <person name="dePamphilis C."/>
            <person name="Albert V.A."/>
            <person name="Aono N."/>
            <person name="Aoyama T."/>
            <person name="Ambrose B.A."/>
            <person name="Ashton N.W."/>
            <person name="Axtell M.J."/>
            <person name="Barker E."/>
            <person name="Barker M.S."/>
            <person name="Bennetzen J.L."/>
            <person name="Bonawitz N.D."/>
            <person name="Chapple C."/>
            <person name="Cheng C."/>
            <person name="Correa L.G."/>
            <person name="Dacre M."/>
            <person name="DeBarry J."/>
            <person name="Dreyer I."/>
            <person name="Elias M."/>
            <person name="Engstrom E.M."/>
            <person name="Estelle M."/>
            <person name="Feng L."/>
            <person name="Finet C."/>
            <person name="Floyd S.K."/>
            <person name="Frommer W.B."/>
            <person name="Fujita T."/>
            <person name="Gramzow L."/>
            <person name="Gutensohn M."/>
            <person name="Harholt J."/>
            <person name="Hattori M."/>
            <person name="Heyl A."/>
            <person name="Hirai T."/>
            <person name="Hiwatashi Y."/>
            <person name="Ishikawa M."/>
            <person name="Iwata M."/>
            <person name="Karol K.G."/>
            <person name="Koehler B."/>
            <person name="Kolukisaoglu U."/>
            <person name="Kubo M."/>
            <person name="Kurata T."/>
            <person name="Lalonde S."/>
            <person name="Li K."/>
            <person name="Li Y."/>
            <person name="Litt A."/>
            <person name="Lyons E."/>
            <person name="Manning G."/>
            <person name="Maruyama T."/>
            <person name="Michael T.P."/>
            <person name="Mikami K."/>
            <person name="Miyazaki S."/>
            <person name="Morinaga S."/>
            <person name="Murata T."/>
            <person name="Mueller-Roeber B."/>
            <person name="Nelson D.R."/>
            <person name="Obara M."/>
            <person name="Oguri Y."/>
            <person name="Olmstead R.G."/>
            <person name="Onodera N."/>
            <person name="Petersen B.L."/>
            <person name="Pils B."/>
            <person name="Prigge M."/>
            <person name="Rensing S.A."/>
            <person name="Riano-Pachon D.M."/>
            <person name="Roberts A.W."/>
            <person name="Sato Y."/>
            <person name="Scheller H.V."/>
            <person name="Schulz B."/>
            <person name="Schulz C."/>
            <person name="Shakirov E.V."/>
            <person name="Shibagaki N."/>
            <person name="Shinohara N."/>
            <person name="Shippen D.E."/>
            <person name="Soerensen I."/>
            <person name="Sotooka R."/>
            <person name="Sugimoto N."/>
            <person name="Sugita M."/>
            <person name="Sumikawa N."/>
            <person name="Tanurdzic M."/>
            <person name="Theissen G."/>
            <person name="Ulvskov P."/>
            <person name="Wakazuki S."/>
            <person name="Weng J.K."/>
            <person name="Willats W.W."/>
            <person name="Wipf D."/>
            <person name="Wolf P.G."/>
            <person name="Yang L."/>
            <person name="Zimmer A.D."/>
            <person name="Zhu Q."/>
            <person name="Mitros T."/>
            <person name="Hellsten U."/>
            <person name="Loque D."/>
            <person name="Otillar R."/>
            <person name="Salamov A."/>
            <person name="Schmutz J."/>
            <person name="Shapiro H."/>
            <person name="Lindquist E."/>
            <person name="Lucas S."/>
            <person name="Rokhsar D."/>
            <person name="Grigoriev I.V."/>
        </authorList>
    </citation>
    <scope>NUCLEOTIDE SEQUENCE [LARGE SCALE GENOMIC DNA]</scope>
</reference>
<dbReference type="Gene3D" id="1.10.510.10">
    <property type="entry name" value="Transferase(Phosphotransferase) domain 1"/>
    <property type="match status" value="1"/>
</dbReference>
<organism evidence="6">
    <name type="scientific">Selaginella moellendorffii</name>
    <name type="common">Spikemoss</name>
    <dbReference type="NCBI Taxonomy" id="88036"/>
    <lineage>
        <taxon>Eukaryota</taxon>
        <taxon>Viridiplantae</taxon>
        <taxon>Streptophyta</taxon>
        <taxon>Embryophyta</taxon>
        <taxon>Tracheophyta</taxon>
        <taxon>Lycopodiopsida</taxon>
        <taxon>Selaginellales</taxon>
        <taxon>Selaginellaceae</taxon>
        <taxon>Selaginella</taxon>
    </lineage>
</organism>
<dbReference type="PANTHER" id="PTHR47973">
    <property type="entry name" value="CYSTEINE-RICH RECEPTOR-LIKE PROTEIN KINASE 3"/>
    <property type="match status" value="1"/>
</dbReference>
<sequence>MDVVFLIQTAFNKLHSGNAMDLVDDRLLKAEDGGGFSLSGFENIVRIGLWCAQEDPLQRPTMSVVVKMLEVGMDMLALPQLKRPDSSTRNQKLYKYQNTPHIVFIYYYMQTSSMDFNLKTLG</sequence>
<keyword evidence="4" id="KW-0067">ATP-binding</keyword>
<evidence type="ECO:0000256" key="4">
    <source>
        <dbReference type="ARBA" id="ARBA00022840"/>
    </source>
</evidence>
<keyword evidence="2" id="KW-0547">Nucleotide-binding</keyword>
<accession>D8RYF7</accession>
<dbReference type="EMBL" id="GL377594">
    <property type="protein sequence ID" value="EFJ22894.1"/>
    <property type="molecule type" value="Genomic_DNA"/>
</dbReference>
<evidence type="ECO:0000313" key="5">
    <source>
        <dbReference type="EMBL" id="EFJ22894.1"/>
    </source>
</evidence>
<keyword evidence="6" id="KW-1185">Reference proteome</keyword>
<keyword evidence="1" id="KW-0808">Transferase</keyword>
<evidence type="ECO:0000313" key="6">
    <source>
        <dbReference type="Proteomes" id="UP000001514"/>
    </source>
</evidence>
<evidence type="ECO:0000256" key="1">
    <source>
        <dbReference type="ARBA" id="ARBA00022679"/>
    </source>
</evidence>
<dbReference type="InterPro" id="IPR052059">
    <property type="entry name" value="CR_Ser/Thr_kinase"/>
</dbReference>
<name>D8RYF7_SELML</name>
<evidence type="ECO:0000256" key="3">
    <source>
        <dbReference type="ARBA" id="ARBA00022777"/>
    </source>
</evidence>
<evidence type="ECO:0000256" key="2">
    <source>
        <dbReference type="ARBA" id="ARBA00022741"/>
    </source>
</evidence>
<dbReference type="HOGENOM" id="CLU_2030728_0_0_1"/>
<evidence type="ECO:0008006" key="7">
    <source>
        <dbReference type="Google" id="ProtNLM"/>
    </source>
</evidence>
<dbReference type="Proteomes" id="UP000001514">
    <property type="component" value="Unassembled WGS sequence"/>
</dbReference>
<protein>
    <recommendedName>
        <fullName evidence="7">Serine-threonine/tyrosine-protein kinase catalytic domain-containing protein</fullName>
    </recommendedName>
</protein>
<dbReference type="GO" id="GO:0005524">
    <property type="term" value="F:ATP binding"/>
    <property type="evidence" value="ECO:0007669"/>
    <property type="project" value="UniProtKB-KW"/>
</dbReference>
<dbReference type="AlphaFoldDB" id="D8RYF7"/>
<dbReference type="Gramene" id="EFJ22894">
    <property type="protein sequence ID" value="EFJ22894"/>
    <property type="gene ID" value="SELMODRAFT_416212"/>
</dbReference>
<dbReference type="GO" id="GO:0016301">
    <property type="term" value="F:kinase activity"/>
    <property type="evidence" value="ECO:0007669"/>
    <property type="project" value="UniProtKB-KW"/>
</dbReference>
<dbReference type="InParanoid" id="D8RYF7"/>
<gene>
    <name evidence="5" type="ORF">SELMODRAFT_416212</name>
</gene>
<proteinExistence type="predicted"/>
<keyword evidence="3" id="KW-0418">Kinase</keyword>